<dbReference type="PANTHER" id="PTHR43673">
    <property type="entry name" value="NAD(P)H NITROREDUCTASE YDGI-RELATED"/>
    <property type="match status" value="1"/>
</dbReference>
<sequence length="198" mass="22159">MNEMIEKIITRHAIRRFADRQLEEETLREILTAGLYAPSAGNNQYSRIVVCQDKAVNLKLGQLSRYMQFKGRDPGTVAHSISSDQPSIQDDFTIMDGFYGAPTVLTIFTRPGQYAHDDAAMIAENIMLAAHFLGVGSCYIGRTGEVFATEYGLERRKEWGVPEELEAVCNVLLGYREGPAPHEKPRKEGRIIRVPAAE</sequence>
<evidence type="ECO:0000313" key="4">
    <source>
        <dbReference type="EMBL" id="HIR61835.1"/>
    </source>
</evidence>
<dbReference type="Pfam" id="PF00881">
    <property type="entry name" value="Nitroreductase"/>
    <property type="match status" value="1"/>
</dbReference>
<dbReference type="InterPro" id="IPR029479">
    <property type="entry name" value="Nitroreductase"/>
</dbReference>
<evidence type="ECO:0000256" key="2">
    <source>
        <dbReference type="ARBA" id="ARBA00023002"/>
    </source>
</evidence>
<dbReference type="Gene3D" id="3.40.109.10">
    <property type="entry name" value="NADH Oxidase"/>
    <property type="match status" value="1"/>
</dbReference>
<dbReference type="InterPro" id="IPR000415">
    <property type="entry name" value="Nitroreductase-like"/>
</dbReference>
<evidence type="ECO:0000259" key="3">
    <source>
        <dbReference type="Pfam" id="PF00881"/>
    </source>
</evidence>
<keyword evidence="2" id="KW-0560">Oxidoreductase</keyword>
<dbReference type="PANTHER" id="PTHR43673:SF10">
    <property type="entry name" value="NADH DEHYDROGENASE_NAD(P)H NITROREDUCTASE XCC3605-RELATED"/>
    <property type="match status" value="1"/>
</dbReference>
<dbReference type="Proteomes" id="UP000824241">
    <property type="component" value="Unassembled WGS sequence"/>
</dbReference>
<gene>
    <name evidence="4" type="ORF">IAB37_09705</name>
</gene>
<protein>
    <submittedName>
        <fullName evidence="4">Nitroreductase</fullName>
    </submittedName>
</protein>
<dbReference type="AlphaFoldDB" id="A0A9D1DZE2"/>
<reference evidence="4" key="1">
    <citation type="submission" date="2020-10" db="EMBL/GenBank/DDBJ databases">
        <authorList>
            <person name="Gilroy R."/>
        </authorList>
    </citation>
    <scope>NUCLEOTIDE SEQUENCE</scope>
    <source>
        <strain evidence="4">CHK189-12415</strain>
    </source>
</reference>
<feature type="domain" description="Nitroreductase" evidence="3">
    <location>
        <begin position="9"/>
        <end position="175"/>
    </location>
</feature>
<reference evidence="4" key="2">
    <citation type="journal article" date="2021" name="PeerJ">
        <title>Extensive microbial diversity within the chicken gut microbiome revealed by metagenomics and culture.</title>
        <authorList>
            <person name="Gilroy R."/>
            <person name="Ravi A."/>
            <person name="Getino M."/>
            <person name="Pursley I."/>
            <person name="Horton D.L."/>
            <person name="Alikhan N.F."/>
            <person name="Baker D."/>
            <person name="Gharbi K."/>
            <person name="Hall N."/>
            <person name="Watson M."/>
            <person name="Adriaenssens E.M."/>
            <person name="Foster-Nyarko E."/>
            <person name="Jarju S."/>
            <person name="Secka A."/>
            <person name="Antonio M."/>
            <person name="Oren A."/>
            <person name="Chaudhuri R.R."/>
            <person name="La Ragione R."/>
            <person name="Hildebrand F."/>
            <person name="Pallen M.J."/>
        </authorList>
    </citation>
    <scope>NUCLEOTIDE SEQUENCE</scope>
    <source>
        <strain evidence="4">CHK189-12415</strain>
    </source>
</reference>
<evidence type="ECO:0000313" key="5">
    <source>
        <dbReference type="Proteomes" id="UP000824241"/>
    </source>
</evidence>
<accession>A0A9D1DZE2</accession>
<dbReference type="CDD" id="cd02136">
    <property type="entry name" value="PnbA_NfnB-like"/>
    <property type="match status" value="1"/>
</dbReference>
<comment type="caution">
    <text evidence="4">The sequence shown here is derived from an EMBL/GenBank/DDBJ whole genome shotgun (WGS) entry which is preliminary data.</text>
</comment>
<dbReference type="EMBL" id="DVHA01000316">
    <property type="protein sequence ID" value="HIR61835.1"/>
    <property type="molecule type" value="Genomic_DNA"/>
</dbReference>
<comment type="similarity">
    <text evidence="1">Belongs to the nitroreductase family.</text>
</comment>
<organism evidence="4 5">
    <name type="scientific">Candidatus Faecivivens stercoravium</name>
    <dbReference type="NCBI Taxonomy" id="2840803"/>
    <lineage>
        <taxon>Bacteria</taxon>
        <taxon>Bacillati</taxon>
        <taxon>Bacillota</taxon>
        <taxon>Clostridia</taxon>
        <taxon>Eubacteriales</taxon>
        <taxon>Oscillospiraceae</taxon>
        <taxon>Oscillospiraceae incertae sedis</taxon>
        <taxon>Candidatus Faecivivens</taxon>
    </lineage>
</organism>
<proteinExistence type="inferred from homology"/>
<name>A0A9D1DZE2_9FIRM</name>
<dbReference type="SUPFAM" id="SSF55469">
    <property type="entry name" value="FMN-dependent nitroreductase-like"/>
    <property type="match status" value="1"/>
</dbReference>
<evidence type="ECO:0000256" key="1">
    <source>
        <dbReference type="ARBA" id="ARBA00007118"/>
    </source>
</evidence>
<dbReference type="GO" id="GO:0016491">
    <property type="term" value="F:oxidoreductase activity"/>
    <property type="evidence" value="ECO:0007669"/>
    <property type="project" value="UniProtKB-KW"/>
</dbReference>